<dbReference type="GeneID" id="25298279"/>
<dbReference type="RefSeq" id="XP_013268278.1">
    <property type="nucleotide sequence ID" value="XM_013412824.1"/>
</dbReference>
<dbReference type="HOGENOM" id="CLU_1644663_0_0_1"/>
<protein>
    <submittedName>
        <fullName evidence="2">Rhinocladiella mackenziei CBS 650.93 unplaced genomic scaffold supercont1.8, whole genome shotgun sequence</fullName>
    </submittedName>
</protein>
<organism evidence="2 3">
    <name type="scientific">Rhinocladiella mackenziei CBS 650.93</name>
    <dbReference type="NCBI Taxonomy" id="1442369"/>
    <lineage>
        <taxon>Eukaryota</taxon>
        <taxon>Fungi</taxon>
        <taxon>Dikarya</taxon>
        <taxon>Ascomycota</taxon>
        <taxon>Pezizomycotina</taxon>
        <taxon>Eurotiomycetes</taxon>
        <taxon>Chaetothyriomycetidae</taxon>
        <taxon>Chaetothyriales</taxon>
        <taxon>Herpotrichiellaceae</taxon>
        <taxon>Rhinocladiella</taxon>
    </lineage>
</organism>
<accession>A0A0D2FGL4</accession>
<dbReference type="EMBL" id="KN847482">
    <property type="protein sequence ID" value="KIX01142.1"/>
    <property type="molecule type" value="Genomic_DNA"/>
</dbReference>
<feature type="compositionally biased region" description="Polar residues" evidence="1">
    <location>
        <begin position="28"/>
        <end position="40"/>
    </location>
</feature>
<proteinExistence type="predicted"/>
<gene>
    <name evidence="2" type="ORF">Z518_10208</name>
</gene>
<evidence type="ECO:0000256" key="1">
    <source>
        <dbReference type="SAM" id="MobiDB-lite"/>
    </source>
</evidence>
<evidence type="ECO:0000313" key="3">
    <source>
        <dbReference type="Proteomes" id="UP000053617"/>
    </source>
</evidence>
<dbReference type="AlphaFoldDB" id="A0A0D2FGL4"/>
<dbReference type="Proteomes" id="UP000053617">
    <property type="component" value="Unassembled WGS sequence"/>
</dbReference>
<reference evidence="2 3" key="1">
    <citation type="submission" date="2015-01" db="EMBL/GenBank/DDBJ databases">
        <title>The Genome Sequence of Rhinocladiella mackenzie CBS 650.93.</title>
        <authorList>
            <consortium name="The Broad Institute Genomics Platform"/>
            <person name="Cuomo C."/>
            <person name="de Hoog S."/>
            <person name="Gorbushina A."/>
            <person name="Stielow B."/>
            <person name="Teixiera M."/>
            <person name="Abouelleil A."/>
            <person name="Chapman S.B."/>
            <person name="Priest M."/>
            <person name="Young S.K."/>
            <person name="Wortman J."/>
            <person name="Nusbaum C."/>
            <person name="Birren B."/>
        </authorList>
    </citation>
    <scope>NUCLEOTIDE SEQUENCE [LARGE SCALE GENOMIC DNA]</scope>
    <source>
        <strain evidence="2 3">CBS 650.93</strain>
    </source>
</reference>
<feature type="region of interest" description="Disordered" evidence="1">
    <location>
        <begin position="1"/>
        <end position="73"/>
    </location>
</feature>
<sequence>MAQFTDFRPATPEVNSNASSGDEFFSARGSQASSKHSTPSAVDISPGTKDNPIRLVDYSDSDLSFSSSDEDTTERILEIPAPPTRDDDGRLIKWDSLDAAFEALQALASPHITPVSLLPHVTSRRFCSGRLAPGSISAQGRLGQLTLFWLRHVRAKPKAKN</sequence>
<name>A0A0D2FGL4_9EURO</name>
<evidence type="ECO:0000313" key="2">
    <source>
        <dbReference type="EMBL" id="KIX01142.1"/>
    </source>
</evidence>
<dbReference type="VEuPathDB" id="FungiDB:Z518_10208"/>
<keyword evidence="3" id="KW-1185">Reference proteome</keyword>